<keyword evidence="5" id="KW-0268">Exocytosis</keyword>
<dbReference type="Gene3D" id="1.10.357.50">
    <property type="match status" value="1"/>
</dbReference>
<dbReference type="InterPro" id="IPR014770">
    <property type="entry name" value="Munc13_1"/>
</dbReference>
<evidence type="ECO:0000313" key="12">
    <source>
        <dbReference type="Proteomes" id="UP000192247"/>
    </source>
</evidence>
<evidence type="ECO:0000259" key="8">
    <source>
        <dbReference type="PROSITE" id="PS50004"/>
    </source>
</evidence>
<keyword evidence="7" id="KW-0967">Endosome</keyword>
<gene>
    <name evidence="11" type="ORF">BIW11_10220</name>
</gene>
<dbReference type="SMART" id="SM00239">
    <property type="entry name" value="C2"/>
    <property type="match status" value="1"/>
</dbReference>
<dbReference type="InterPro" id="IPR052095">
    <property type="entry name" value="UNC-13_domain"/>
</dbReference>
<evidence type="ECO:0000256" key="6">
    <source>
        <dbReference type="ARBA" id="ARBA00022490"/>
    </source>
</evidence>
<dbReference type="InterPro" id="IPR000008">
    <property type="entry name" value="C2_dom"/>
</dbReference>
<evidence type="ECO:0000313" key="11">
    <source>
        <dbReference type="EMBL" id="OQR72694.1"/>
    </source>
</evidence>
<evidence type="ECO:0000256" key="2">
    <source>
        <dbReference type="ARBA" id="ARBA00004496"/>
    </source>
</evidence>
<comment type="subcellular location">
    <subcellularLocation>
        <location evidence="2">Cytoplasm</location>
    </subcellularLocation>
    <subcellularLocation>
        <location evidence="3">Late endosome</location>
    </subcellularLocation>
    <subcellularLocation>
        <location evidence="1">Recycling endosome</location>
    </subcellularLocation>
</comment>
<dbReference type="AlphaFoldDB" id="A0A1V9XGN5"/>
<dbReference type="GO" id="GO:0099503">
    <property type="term" value="C:secretory vesicle"/>
    <property type="evidence" value="ECO:0007669"/>
    <property type="project" value="TreeGrafter"/>
</dbReference>
<dbReference type="Gene3D" id="2.60.40.150">
    <property type="entry name" value="C2 domain"/>
    <property type="match status" value="1"/>
</dbReference>
<dbReference type="PROSITE" id="PS51259">
    <property type="entry name" value="MHD2"/>
    <property type="match status" value="1"/>
</dbReference>
<feature type="non-terminal residue" evidence="11">
    <location>
        <position position="1"/>
    </location>
</feature>
<dbReference type="OrthoDB" id="6482459at2759"/>
<dbReference type="InParanoid" id="A0A1V9XGN5"/>
<keyword evidence="12" id="KW-1185">Reference proteome</keyword>
<dbReference type="PANTHER" id="PTHR45999">
    <property type="entry name" value="UNC-13-4A, ISOFORM B"/>
    <property type="match status" value="1"/>
</dbReference>
<dbReference type="InterPro" id="IPR014772">
    <property type="entry name" value="Munc13_dom-2"/>
</dbReference>
<dbReference type="PANTHER" id="PTHR45999:SF4">
    <property type="entry name" value="UNC-13-4A, ISOFORM B"/>
    <property type="match status" value="1"/>
</dbReference>
<feature type="domain" description="MHD2" evidence="10">
    <location>
        <begin position="378"/>
        <end position="486"/>
    </location>
</feature>
<dbReference type="EMBL" id="MNPL01011221">
    <property type="protein sequence ID" value="OQR72694.1"/>
    <property type="molecule type" value="Genomic_DNA"/>
</dbReference>
<comment type="similarity">
    <text evidence="4">Belongs to the unc-13 family.</text>
</comment>
<evidence type="ECO:0000259" key="9">
    <source>
        <dbReference type="PROSITE" id="PS51258"/>
    </source>
</evidence>
<dbReference type="GO" id="GO:0055037">
    <property type="term" value="C:recycling endosome"/>
    <property type="evidence" value="ECO:0007669"/>
    <property type="project" value="UniProtKB-SubCell"/>
</dbReference>
<evidence type="ECO:0000256" key="3">
    <source>
        <dbReference type="ARBA" id="ARBA00004603"/>
    </source>
</evidence>
<dbReference type="InterPro" id="IPR010439">
    <property type="entry name" value="MUN_dom"/>
</dbReference>
<dbReference type="Pfam" id="PF00168">
    <property type="entry name" value="C2"/>
    <property type="match status" value="1"/>
</dbReference>
<sequence>CLAHVRRMSALHFNDIFKNSRGDDASTQQNLDKDAIFKKKVEKALGDGTQAWLRTAIASHRPMIQSDNDSLVQGFVDVLTDIAQDIRFGDKYYNDKFIGGLGVPYTRVIYRHFELGLEDQLSTEIMEVVNRMDADEAWATHGPDPKRAQDRSMRAGTKLYELYIALQEVINLRKSIDTYEPAQPKMKIHKFHEWFTDAVQNWFLMAKTKSKGIITNAFNVDVQDNKLKALDKVKHSSSAVDTSGCVRQINNFWRELNWPDKAASYPLIIRILEAICECTLHYAALCHQKLNEEGYFDVKGQFDVAQEVSDVLDAIAATEGERAAVMCRAAIEAMIHSTDEDVVNKTLNIIKGLSEKIRPEIRKGVYRAAWESEKKGVEEALISLYEYLEENLANTYSQLEHVNFYRFTAAIWRVMLEELDAIAWENRGTRPAFFARLDDAAVKMAAHFHSNGNGLSMNDVNSDEFKRLKARLKRMSSPTSTLIEEYLIERLERQNDRIEAIREGAHPYGFLAVKAAILYLDQIVYVHVLRARNLVAMDRSGSSDPYVKVELMPRNLFAGVGFKKTQIVKNTLNPIWGEELSFKVPNLRVDEATGCADFGKSVCLRLTIMDYDFVGANDFEGECFLSLKDLPVINKTEADAAAEGDLKIIDILDMPLSQPLEDDEYLGILEHRHWDPEAQRFASEQRKREM</sequence>
<dbReference type="GO" id="GO:0006887">
    <property type="term" value="P:exocytosis"/>
    <property type="evidence" value="ECO:0007669"/>
    <property type="project" value="UniProtKB-KW"/>
</dbReference>
<protein>
    <submittedName>
        <fullName evidence="11">BAI1-associated protein 3-like</fullName>
    </submittedName>
</protein>
<dbReference type="FunCoup" id="A0A1V9XGN5">
    <property type="interactions" value="7"/>
</dbReference>
<dbReference type="SUPFAM" id="SSF49562">
    <property type="entry name" value="C2 domain (Calcium/lipid-binding domain, CaLB)"/>
    <property type="match status" value="1"/>
</dbReference>
<feature type="domain" description="C2" evidence="8">
    <location>
        <begin position="502"/>
        <end position="640"/>
    </location>
</feature>
<dbReference type="PROSITE" id="PS50004">
    <property type="entry name" value="C2"/>
    <property type="match status" value="1"/>
</dbReference>
<accession>A0A1V9XGN5</accession>
<name>A0A1V9XGN5_9ACAR</name>
<proteinExistence type="inferred from homology"/>
<evidence type="ECO:0000256" key="1">
    <source>
        <dbReference type="ARBA" id="ARBA00004172"/>
    </source>
</evidence>
<dbReference type="Pfam" id="PF06292">
    <property type="entry name" value="MUN"/>
    <property type="match status" value="1"/>
</dbReference>
<evidence type="ECO:0000259" key="10">
    <source>
        <dbReference type="PROSITE" id="PS51259"/>
    </source>
</evidence>
<dbReference type="Proteomes" id="UP000192247">
    <property type="component" value="Unassembled WGS sequence"/>
</dbReference>
<feature type="domain" description="MHD1" evidence="9">
    <location>
        <begin position="160"/>
        <end position="286"/>
    </location>
</feature>
<evidence type="ECO:0000256" key="7">
    <source>
        <dbReference type="ARBA" id="ARBA00022753"/>
    </source>
</evidence>
<evidence type="ECO:0000256" key="4">
    <source>
        <dbReference type="ARBA" id="ARBA00005823"/>
    </source>
</evidence>
<evidence type="ECO:0000256" key="5">
    <source>
        <dbReference type="ARBA" id="ARBA00022483"/>
    </source>
</evidence>
<keyword evidence="6" id="KW-0963">Cytoplasm</keyword>
<dbReference type="InterPro" id="IPR035892">
    <property type="entry name" value="C2_domain_sf"/>
</dbReference>
<dbReference type="GO" id="GO:0005770">
    <property type="term" value="C:late endosome"/>
    <property type="evidence" value="ECO:0007669"/>
    <property type="project" value="UniProtKB-SubCell"/>
</dbReference>
<organism evidence="11 12">
    <name type="scientific">Tropilaelaps mercedesae</name>
    <dbReference type="NCBI Taxonomy" id="418985"/>
    <lineage>
        <taxon>Eukaryota</taxon>
        <taxon>Metazoa</taxon>
        <taxon>Ecdysozoa</taxon>
        <taxon>Arthropoda</taxon>
        <taxon>Chelicerata</taxon>
        <taxon>Arachnida</taxon>
        <taxon>Acari</taxon>
        <taxon>Parasitiformes</taxon>
        <taxon>Mesostigmata</taxon>
        <taxon>Gamasina</taxon>
        <taxon>Dermanyssoidea</taxon>
        <taxon>Laelapidae</taxon>
        <taxon>Tropilaelaps</taxon>
    </lineage>
</organism>
<comment type="caution">
    <text evidence="11">The sequence shown here is derived from an EMBL/GenBank/DDBJ whole genome shotgun (WGS) entry which is preliminary data.</text>
</comment>
<reference evidence="11 12" key="1">
    <citation type="journal article" date="2017" name="Gigascience">
        <title>Draft genome of the honey bee ectoparasitic mite, Tropilaelaps mercedesae, is shaped by the parasitic life history.</title>
        <authorList>
            <person name="Dong X."/>
            <person name="Armstrong S.D."/>
            <person name="Xia D."/>
            <person name="Makepeace B.L."/>
            <person name="Darby A.C."/>
            <person name="Kadowaki T."/>
        </authorList>
    </citation>
    <scope>NUCLEOTIDE SEQUENCE [LARGE SCALE GENOMIC DNA]</scope>
    <source>
        <strain evidence="11">Wuxi-XJTLU</strain>
    </source>
</reference>
<dbReference type="PROSITE" id="PS51258">
    <property type="entry name" value="MHD1"/>
    <property type="match status" value="1"/>
</dbReference>
<dbReference type="PRINTS" id="PR00360">
    <property type="entry name" value="C2DOMAIN"/>
</dbReference>